<keyword evidence="2 12" id="KW-0678">Repressor</keyword>
<dbReference type="KEGG" id="hcv:FTV88_0581"/>
<dbReference type="CDD" id="cd00090">
    <property type="entry name" value="HTH_ARSR"/>
    <property type="match status" value="1"/>
</dbReference>
<feature type="DNA-binding region" description="H-T-H motif" evidence="12">
    <location>
        <begin position="36"/>
        <end position="56"/>
    </location>
</feature>
<comment type="catalytic activity">
    <reaction evidence="12">
        <text>Hydrolysis of Ala-|-Gly bond in repressor LexA.</text>
        <dbReference type="EC" id="3.4.21.88"/>
    </reaction>
</comment>
<dbReference type="PANTHER" id="PTHR33516:SF2">
    <property type="entry name" value="LEXA REPRESSOR-RELATED"/>
    <property type="match status" value="1"/>
</dbReference>
<keyword evidence="8 12" id="KW-0238">DNA-binding</keyword>
<dbReference type="GO" id="GO:0004252">
    <property type="term" value="F:serine-type endopeptidase activity"/>
    <property type="evidence" value="ECO:0007669"/>
    <property type="project" value="UniProtKB-UniRule"/>
</dbReference>
<evidence type="ECO:0000259" key="14">
    <source>
        <dbReference type="Pfam" id="PF00717"/>
    </source>
</evidence>
<keyword evidence="11 12" id="KW-0742">SOS response</keyword>
<evidence type="ECO:0000256" key="3">
    <source>
        <dbReference type="ARBA" id="ARBA00022705"/>
    </source>
</evidence>
<dbReference type="PRINTS" id="PR00726">
    <property type="entry name" value="LEXASERPTASE"/>
</dbReference>
<dbReference type="InterPro" id="IPR036390">
    <property type="entry name" value="WH_DNA-bd_sf"/>
</dbReference>
<reference evidence="17" key="1">
    <citation type="submission" date="2019-11" db="EMBL/GenBank/DDBJ databases">
        <title>Genome sequence of Heliorestis convoluta strain HH, an alkaliphilic and minimalistic phototrophic bacterium from a soda lake in Egypt.</title>
        <authorList>
            <person name="Dewey E.D."/>
            <person name="Stokes L.M."/>
            <person name="Burchell B.M."/>
            <person name="Shaffer K.N."/>
            <person name="Huntington A.M."/>
            <person name="Baker J.M."/>
            <person name="Nadendla S."/>
            <person name="Giglio M.G."/>
            <person name="Touchman J.W."/>
            <person name="Blankenship R.E."/>
            <person name="Madigan M.T."/>
            <person name="Sattley W.M."/>
        </authorList>
    </citation>
    <scope>NUCLEOTIDE SEQUENCE [LARGE SCALE GENOMIC DNA]</scope>
    <source>
        <strain evidence="17">HH</strain>
    </source>
</reference>
<dbReference type="EC" id="3.4.21.88" evidence="12"/>
<evidence type="ECO:0000256" key="9">
    <source>
        <dbReference type="ARBA" id="ARBA00023163"/>
    </source>
</evidence>
<dbReference type="GO" id="GO:0006281">
    <property type="term" value="P:DNA repair"/>
    <property type="evidence" value="ECO:0007669"/>
    <property type="project" value="UniProtKB-UniRule"/>
</dbReference>
<proteinExistence type="inferred from homology"/>
<comment type="subunit">
    <text evidence="12">Homodimer.</text>
</comment>
<dbReference type="Pfam" id="PF01726">
    <property type="entry name" value="LexA_DNA_bind"/>
    <property type="match status" value="1"/>
</dbReference>
<feature type="active site" description="For autocatalytic cleavage activity" evidence="12">
    <location>
        <position position="171"/>
    </location>
</feature>
<keyword evidence="5 12" id="KW-0378">Hydrolase</keyword>
<feature type="domain" description="LexA repressor DNA-binding" evidence="15">
    <location>
        <begin position="10"/>
        <end position="73"/>
    </location>
</feature>
<keyword evidence="9 12" id="KW-0804">Transcription</keyword>
<dbReference type="InterPro" id="IPR036286">
    <property type="entry name" value="LexA/Signal_pep-like_sf"/>
</dbReference>
<dbReference type="SUPFAM" id="SSF51306">
    <property type="entry name" value="LexA/Signal peptidase"/>
    <property type="match status" value="1"/>
</dbReference>
<dbReference type="GO" id="GO:0009432">
    <property type="term" value="P:SOS response"/>
    <property type="evidence" value="ECO:0007669"/>
    <property type="project" value="UniProtKB-UniRule"/>
</dbReference>
<dbReference type="InterPro" id="IPR011991">
    <property type="entry name" value="ArsR-like_HTH"/>
</dbReference>
<evidence type="ECO:0000256" key="7">
    <source>
        <dbReference type="ARBA" id="ARBA00023015"/>
    </source>
</evidence>
<dbReference type="EMBL" id="CP045875">
    <property type="protein sequence ID" value="QGG46760.1"/>
    <property type="molecule type" value="Genomic_DNA"/>
</dbReference>
<dbReference type="InterPro" id="IPR039418">
    <property type="entry name" value="LexA-like"/>
</dbReference>
<keyword evidence="3 12" id="KW-0235">DNA replication</keyword>
<dbReference type="SUPFAM" id="SSF46785">
    <property type="entry name" value="Winged helix' DNA-binding domain"/>
    <property type="match status" value="1"/>
</dbReference>
<evidence type="ECO:0000313" key="16">
    <source>
        <dbReference type="EMBL" id="QGG46760.1"/>
    </source>
</evidence>
<accession>A0A5Q2N357</accession>
<dbReference type="CDD" id="cd06529">
    <property type="entry name" value="S24_LexA-like"/>
    <property type="match status" value="1"/>
</dbReference>
<evidence type="ECO:0000313" key="17">
    <source>
        <dbReference type="Proteomes" id="UP000366051"/>
    </source>
</evidence>
<protein>
    <recommendedName>
        <fullName evidence="12">LexA repressor</fullName>
        <ecNumber evidence="12">3.4.21.88</ecNumber>
    </recommendedName>
</protein>
<dbReference type="Gene3D" id="2.10.109.10">
    <property type="entry name" value="Umud Fragment, subunit A"/>
    <property type="match status" value="1"/>
</dbReference>
<evidence type="ECO:0000256" key="12">
    <source>
        <dbReference type="HAMAP-Rule" id="MF_00015"/>
    </source>
</evidence>
<comment type="similarity">
    <text evidence="1 12 13">Belongs to the peptidase S24 family.</text>
</comment>
<evidence type="ECO:0000256" key="4">
    <source>
        <dbReference type="ARBA" id="ARBA00022763"/>
    </source>
</evidence>
<keyword evidence="4 12" id="KW-0227">DNA damage</keyword>
<dbReference type="GO" id="GO:0006508">
    <property type="term" value="P:proteolysis"/>
    <property type="evidence" value="ECO:0007669"/>
    <property type="project" value="InterPro"/>
</dbReference>
<evidence type="ECO:0000256" key="2">
    <source>
        <dbReference type="ARBA" id="ARBA00022491"/>
    </source>
</evidence>
<feature type="active site" description="For autocatalytic cleavage activity" evidence="12">
    <location>
        <position position="134"/>
    </location>
</feature>
<gene>
    <name evidence="12" type="primary">lexA</name>
    <name evidence="16" type="ORF">FTV88_0581</name>
</gene>
<sequence>MMEQNNKRKKDLSERQKHILTYIRQELQRRGYPPSVREIGEAVGLSSSSTVHGHLHRLEKLGYIRRDPSKPRAIEVLGTSNSLGGKTIVEVPKLSKISAGKPLFTSENRDGSFPVPYDFIQSDQVFMITNRGESMIEAGLYDGDLLVVQQQNNAQDGDIVVALLSEDVTVKRIYFEDGYYRLQPENKGMEPILMKQVHIIGKVVAVFRKLP</sequence>
<feature type="site" description="Cleavage; by autolysis" evidence="12">
    <location>
        <begin position="99"/>
        <end position="100"/>
    </location>
</feature>
<evidence type="ECO:0000256" key="11">
    <source>
        <dbReference type="ARBA" id="ARBA00023236"/>
    </source>
</evidence>
<name>A0A5Q2N357_9FIRM</name>
<dbReference type="InterPro" id="IPR006199">
    <property type="entry name" value="LexA_DNA-bd_dom"/>
</dbReference>
<feature type="domain" description="Peptidase S24/S26A/S26B/S26C" evidence="14">
    <location>
        <begin position="94"/>
        <end position="204"/>
    </location>
</feature>
<keyword evidence="10 12" id="KW-0234">DNA repair</keyword>
<dbReference type="GO" id="GO:0006260">
    <property type="term" value="P:DNA replication"/>
    <property type="evidence" value="ECO:0007669"/>
    <property type="project" value="UniProtKB-UniRule"/>
</dbReference>
<dbReference type="HAMAP" id="MF_00015">
    <property type="entry name" value="LexA"/>
    <property type="match status" value="1"/>
</dbReference>
<evidence type="ECO:0000256" key="1">
    <source>
        <dbReference type="ARBA" id="ARBA00007484"/>
    </source>
</evidence>
<dbReference type="PANTHER" id="PTHR33516">
    <property type="entry name" value="LEXA REPRESSOR"/>
    <property type="match status" value="1"/>
</dbReference>
<keyword evidence="6 12" id="KW-0068">Autocatalytic cleavage</keyword>
<dbReference type="Gene3D" id="1.10.10.10">
    <property type="entry name" value="Winged helix-like DNA-binding domain superfamily/Winged helix DNA-binding domain"/>
    <property type="match status" value="1"/>
</dbReference>
<dbReference type="GO" id="GO:0003677">
    <property type="term" value="F:DNA binding"/>
    <property type="evidence" value="ECO:0007669"/>
    <property type="project" value="UniProtKB-UniRule"/>
</dbReference>
<dbReference type="Pfam" id="PF00717">
    <property type="entry name" value="Peptidase_S24"/>
    <property type="match status" value="1"/>
</dbReference>
<keyword evidence="7 12" id="KW-0805">Transcription regulation</keyword>
<comment type="function">
    <text evidence="12">Represses a number of genes involved in the response to DNA damage (SOS response), including recA and lexA. In the presence of single-stranded DNA, RecA interacts with LexA causing an autocatalytic cleavage which disrupts the DNA-binding part of LexA, leading to derepression of the SOS regulon and eventually DNA repair.</text>
</comment>
<keyword evidence="17" id="KW-1185">Reference proteome</keyword>
<dbReference type="InterPro" id="IPR050077">
    <property type="entry name" value="LexA_repressor"/>
</dbReference>
<dbReference type="InterPro" id="IPR015927">
    <property type="entry name" value="Peptidase_S24_S26A/B/C"/>
</dbReference>
<dbReference type="NCBIfam" id="TIGR00498">
    <property type="entry name" value="lexA"/>
    <property type="match status" value="1"/>
</dbReference>
<dbReference type="GO" id="GO:0045892">
    <property type="term" value="P:negative regulation of DNA-templated transcription"/>
    <property type="evidence" value="ECO:0007669"/>
    <property type="project" value="UniProtKB-UniRule"/>
</dbReference>
<evidence type="ECO:0000256" key="10">
    <source>
        <dbReference type="ARBA" id="ARBA00023204"/>
    </source>
</evidence>
<dbReference type="InterPro" id="IPR006197">
    <property type="entry name" value="Peptidase_S24_LexA"/>
</dbReference>
<dbReference type="AlphaFoldDB" id="A0A5Q2N357"/>
<dbReference type="InterPro" id="IPR036388">
    <property type="entry name" value="WH-like_DNA-bd_sf"/>
</dbReference>
<organism evidence="16 17">
    <name type="scientific">Heliorestis convoluta</name>
    <dbReference type="NCBI Taxonomy" id="356322"/>
    <lineage>
        <taxon>Bacteria</taxon>
        <taxon>Bacillati</taxon>
        <taxon>Bacillota</taxon>
        <taxon>Clostridia</taxon>
        <taxon>Eubacteriales</taxon>
        <taxon>Heliobacteriaceae</taxon>
        <taxon>Heliorestis</taxon>
    </lineage>
</organism>
<dbReference type="Proteomes" id="UP000366051">
    <property type="component" value="Chromosome"/>
</dbReference>
<evidence type="ECO:0000259" key="15">
    <source>
        <dbReference type="Pfam" id="PF01726"/>
    </source>
</evidence>
<evidence type="ECO:0000256" key="6">
    <source>
        <dbReference type="ARBA" id="ARBA00022813"/>
    </source>
</evidence>
<evidence type="ECO:0000256" key="8">
    <source>
        <dbReference type="ARBA" id="ARBA00023125"/>
    </source>
</evidence>
<evidence type="ECO:0000256" key="13">
    <source>
        <dbReference type="RuleBase" id="RU003991"/>
    </source>
</evidence>
<dbReference type="FunFam" id="1.10.10.10:FF:000009">
    <property type="entry name" value="LexA repressor"/>
    <property type="match status" value="1"/>
</dbReference>
<dbReference type="InterPro" id="IPR006200">
    <property type="entry name" value="LexA"/>
</dbReference>
<evidence type="ECO:0000256" key="5">
    <source>
        <dbReference type="ARBA" id="ARBA00022801"/>
    </source>
</evidence>